<dbReference type="Proteomes" id="UP000189627">
    <property type="component" value="Chromosome 2"/>
</dbReference>
<accession>A0A1U9UWT0</accession>
<dbReference type="KEGG" id="cuh:BJN34_22670"/>
<gene>
    <name evidence="1" type="ORF">BJN34_22670</name>
</gene>
<reference evidence="2" key="1">
    <citation type="submission" date="2017-02" db="EMBL/GenBank/DDBJ databases">
        <title>Complete genome sequence of Cupriavidus necator strain NH9, a 3-chlorobenzoate degrader.</title>
        <authorList>
            <person name="Moriuchi R."/>
            <person name="Dohra H."/>
            <person name="Ogawa N."/>
        </authorList>
    </citation>
    <scope>NUCLEOTIDE SEQUENCE [LARGE SCALE GENOMIC DNA]</scope>
    <source>
        <strain evidence="2">NH9</strain>
    </source>
</reference>
<name>A0A1U9UWT0_CUPNE</name>
<evidence type="ECO:0000313" key="1">
    <source>
        <dbReference type="EMBL" id="AQV96671.1"/>
    </source>
</evidence>
<organism evidence="1 2">
    <name type="scientific">Cupriavidus necator</name>
    <name type="common">Alcaligenes eutrophus</name>
    <name type="synonym">Ralstonia eutropha</name>
    <dbReference type="NCBI Taxonomy" id="106590"/>
    <lineage>
        <taxon>Bacteria</taxon>
        <taxon>Pseudomonadati</taxon>
        <taxon>Pseudomonadota</taxon>
        <taxon>Betaproteobacteria</taxon>
        <taxon>Burkholderiales</taxon>
        <taxon>Burkholderiaceae</taxon>
        <taxon>Cupriavidus</taxon>
    </lineage>
</organism>
<dbReference type="OrthoDB" id="8773450at2"/>
<dbReference type="EMBL" id="CP017758">
    <property type="protein sequence ID" value="AQV96671.1"/>
    <property type="molecule type" value="Genomic_DNA"/>
</dbReference>
<proteinExistence type="predicted"/>
<sequence>MTTLYLNPEVLRPPRTDDRPESQLVFELGTQGIDPTVLLEYLLLVFPQTTVVLHAYGVMTCGYQFTVRQLPPFIRTHVIGSTFAGNRYCRFHAPPSTRRRDWLRADIRRRGPCHLAVVDSDCQEVLPELEDCTVIVQSDGLITTEQAGLLFSLLQEMPSAEPFEALAEPRLGEPNVGQPGDFSGTCC</sequence>
<dbReference type="AlphaFoldDB" id="A0A1U9UWT0"/>
<evidence type="ECO:0000313" key="2">
    <source>
        <dbReference type="Proteomes" id="UP000189627"/>
    </source>
</evidence>
<dbReference type="RefSeq" id="WP_123957948.1">
    <property type="nucleotide sequence ID" value="NZ_CP017758.1"/>
</dbReference>
<protein>
    <submittedName>
        <fullName evidence="1">Uncharacterized protein</fullName>
    </submittedName>
</protein>